<dbReference type="EMBL" id="BAAARY010000013">
    <property type="protein sequence ID" value="GAA2527606.1"/>
    <property type="molecule type" value="Genomic_DNA"/>
</dbReference>
<name>A0ABN3NML7_9ACTN</name>
<evidence type="ECO:0000313" key="2">
    <source>
        <dbReference type="Proteomes" id="UP001499978"/>
    </source>
</evidence>
<accession>A0ABN3NML7</accession>
<reference evidence="1 2" key="1">
    <citation type="journal article" date="2019" name="Int. J. Syst. Evol. Microbiol.">
        <title>The Global Catalogue of Microorganisms (GCM) 10K type strain sequencing project: providing services to taxonomists for standard genome sequencing and annotation.</title>
        <authorList>
            <consortium name="The Broad Institute Genomics Platform"/>
            <consortium name="The Broad Institute Genome Sequencing Center for Infectious Disease"/>
            <person name="Wu L."/>
            <person name="Ma J."/>
        </authorList>
    </citation>
    <scope>NUCLEOTIDE SEQUENCE [LARGE SCALE GENOMIC DNA]</scope>
    <source>
        <strain evidence="1 2">JCM 3367</strain>
    </source>
</reference>
<dbReference type="Proteomes" id="UP001499978">
    <property type="component" value="Unassembled WGS sequence"/>
</dbReference>
<protein>
    <submittedName>
        <fullName evidence="1">Uncharacterized protein</fullName>
    </submittedName>
</protein>
<comment type="caution">
    <text evidence="1">The sequence shown here is derived from an EMBL/GenBank/DDBJ whole genome shotgun (WGS) entry which is preliminary data.</text>
</comment>
<sequence length="85" mass="9498">MQQPSERQVVAVHFDSEPGAAVQRHLLVRIEHVYSRLAPTHAGRPVDEITDEMLARLRSLGVNVLPRQIEPYARSLSSMRPTSAA</sequence>
<dbReference type="RefSeq" id="WP_344173112.1">
    <property type="nucleotide sequence ID" value="NZ_BAAARY010000013.1"/>
</dbReference>
<organism evidence="1 2">
    <name type="scientific">Pilimelia columellifera subsp. columellifera</name>
    <dbReference type="NCBI Taxonomy" id="706583"/>
    <lineage>
        <taxon>Bacteria</taxon>
        <taxon>Bacillati</taxon>
        <taxon>Actinomycetota</taxon>
        <taxon>Actinomycetes</taxon>
        <taxon>Micromonosporales</taxon>
        <taxon>Micromonosporaceae</taxon>
        <taxon>Pilimelia</taxon>
    </lineage>
</organism>
<gene>
    <name evidence="1" type="ORF">GCM10010201_28060</name>
</gene>
<proteinExistence type="predicted"/>
<evidence type="ECO:0000313" key="1">
    <source>
        <dbReference type="EMBL" id="GAA2527606.1"/>
    </source>
</evidence>
<keyword evidence="2" id="KW-1185">Reference proteome</keyword>